<name>A0A369KCJ2_HYPMA</name>
<dbReference type="Proteomes" id="UP000076154">
    <property type="component" value="Unassembled WGS sequence"/>
</dbReference>
<sequence>MHLQMSNPQVAQQPIHPTAPRTVAAIATRSVSPRSILEQAVEWTLLDVISGPLLRRGDFVLFFHKPADGGAPLLQTFVQILGMKASDDSKWVTYAVSDDEESSTMLRVPFHLTRLTGLEMVAHYETSNGRTSPFPSLTLTTLRTVQYTAIDVSVRAPPDSRRDRARGSL</sequence>
<gene>
    <name evidence="1" type="ORF">Hypma_015888</name>
</gene>
<dbReference type="AlphaFoldDB" id="A0A369KCJ2"/>
<dbReference type="EMBL" id="LUEZ02000010">
    <property type="protein sequence ID" value="RDB28656.1"/>
    <property type="molecule type" value="Genomic_DNA"/>
</dbReference>
<dbReference type="InParanoid" id="A0A369KCJ2"/>
<reference evidence="1" key="1">
    <citation type="submission" date="2018-04" db="EMBL/GenBank/DDBJ databases">
        <title>Whole genome sequencing of Hypsizygus marmoreus.</title>
        <authorList>
            <person name="Choi I.-G."/>
            <person name="Min B."/>
            <person name="Kim J.-G."/>
            <person name="Kim S."/>
            <person name="Oh Y.-L."/>
            <person name="Kong W.-S."/>
            <person name="Park H."/>
            <person name="Jeong J."/>
            <person name="Song E.-S."/>
        </authorList>
    </citation>
    <scope>NUCLEOTIDE SEQUENCE [LARGE SCALE GENOMIC DNA]</scope>
    <source>
        <strain evidence="1">51987-8</strain>
    </source>
</reference>
<organism evidence="1 2">
    <name type="scientific">Hypsizygus marmoreus</name>
    <name type="common">White beech mushroom</name>
    <name type="synonym">Agaricus marmoreus</name>
    <dbReference type="NCBI Taxonomy" id="39966"/>
    <lineage>
        <taxon>Eukaryota</taxon>
        <taxon>Fungi</taxon>
        <taxon>Dikarya</taxon>
        <taxon>Basidiomycota</taxon>
        <taxon>Agaricomycotina</taxon>
        <taxon>Agaricomycetes</taxon>
        <taxon>Agaricomycetidae</taxon>
        <taxon>Agaricales</taxon>
        <taxon>Tricholomatineae</taxon>
        <taxon>Lyophyllaceae</taxon>
        <taxon>Hypsizygus</taxon>
    </lineage>
</organism>
<evidence type="ECO:0000313" key="2">
    <source>
        <dbReference type="Proteomes" id="UP000076154"/>
    </source>
</evidence>
<keyword evidence="2" id="KW-1185">Reference proteome</keyword>
<proteinExistence type="predicted"/>
<protein>
    <submittedName>
        <fullName evidence="1">Uncharacterized protein</fullName>
    </submittedName>
</protein>
<accession>A0A369KCJ2</accession>
<comment type="caution">
    <text evidence="1">The sequence shown here is derived from an EMBL/GenBank/DDBJ whole genome shotgun (WGS) entry which is preliminary data.</text>
</comment>
<evidence type="ECO:0000313" key="1">
    <source>
        <dbReference type="EMBL" id="RDB28656.1"/>
    </source>
</evidence>